<feature type="compositionally biased region" description="Polar residues" evidence="1">
    <location>
        <begin position="100"/>
        <end position="116"/>
    </location>
</feature>
<dbReference type="Pfam" id="PF09729">
    <property type="entry name" value="Gti1_Pac2"/>
    <property type="match status" value="1"/>
</dbReference>
<evidence type="ECO:0000256" key="1">
    <source>
        <dbReference type="SAM" id="MobiDB-lite"/>
    </source>
</evidence>
<evidence type="ECO:0000313" key="2">
    <source>
        <dbReference type="EMBL" id="EPT05610.1"/>
    </source>
</evidence>
<keyword evidence="3" id="KW-1185">Reference proteome</keyword>
<protein>
    <submittedName>
        <fullName evidence="2">Uncharacterized protein</fullName>
    </submittedName>
</protein>
<accession>S8G5X8</accession>
<dbReference type="GO" id="GO:0003677">
    <property type="term" value="F:DNA binding"/>
    <property type="evidence" value="ECO:0007669"/>
    <property type="project" value="TreeGrafter"/>
</dbReference>
<feature type="region of interest" description="Disordered" evidence="1">
    <location>
        <begin position="198"/>
        <end position="250"/>
    </location>
</feature>
<organism evidence="2 3">
    <name type="scientific">Fomitopsis schrenkii</name>
    <name type="common">Brown rot fungus</name>
    <dbReference type="NCBI Taxonomy" id="2126942"/>
    <lineage>
        <taxon>Eukaryota</taxon>
        <taxon>Fungi</taxon>
        <taxon>Dikarya</taxon>
        <taxon>Basidiomycota</taxon>
        <taxon>Agaricomycotina</taxon>
        <taxon>Agaricomycetes</taxon>
        <taxon>Polyporales</taxon>
        <taxon>Fomitopsis</taxon>
    </lineage>
</organism>
<dbReference type="PANTHER" id="PTHR28027:SF2">
    <property type="entry name" value="TRANSCRIPTIONAL REGULATOR MIT1"/>
    <property type="match status" value="1"/>
</dbReference>
<dbReference type="InterPro" id="IPR018608">
    <property type="entry name" value="Gti1/Pac2"/>
</dbReference>
<gene>
    <name evidence="2" type="ORF">FOMPIDRAFT_124536</name>
</gene>
<dbReference type="Proteomes" id="UP000015241">
    <property type="component" value="Unassembled WGS sequence"/>
</dbReference>
<name>S8G5X8_FOMSC</name>
<dbReference type="InParanoid" id="S8G5X8"/>
<dbReference type="AlphaFoldDB" id="S8G5X8"/>
<dbReference type="EMBL" id="KE504123">
    <property type="protein sequence ID" value="EPT05610.1"/>
    <property type="molecule type" value="Genomic_DNA"/>
</dbReference>
<reference evidence="2 3" key="1">
    <citation type="journal article" date="2012" name="Science">
        <title>The Paleozoic origin of enzymatic lignin decomposition reconstructed from 31 fungal genomes.</title>
        <authorList>
            <person name="Floudas D."/>
            <person name="Binder M."/>
            <person name="Riley R."/>
            <person name="Barry K."/>
            <person name="Blanchette R.A."/>
            <person name="Henrissat B."/>
            <person name="Martinez A.T."/>
            <person name="Otillar R."/>
            <person name="Spatafora J.W."/>
            <person name="Yadav J.S."/>
            <person name="Aerts A."/>
            <person name="Benoit I."/>
            <person name="Boyd A."/>
            <person name="Carlson A."/>
            <person name="Copeland A."/>
            <person name="Coutinho P.M."/>
            <person name="de Vries R.P."/>
            <person name="Ferreira P."/>
            <person name="Findley K."/>
            <person name="Foster B."/>
            <person name="Gaskell J."/>
            <person name="Glotzer D."/>
            <person name="Gorecki P."/>
            <person name="Heitman J."/>
            <person name="Hesse C."/>
            <person name="Hori C."/>
            <person name="Igarashi K."/>
            <person name="Jurgens J.A."/>
            <person name="Kallen N."/>
            <person name="Kersten P."/>
            <person name="Kohler A."/>
            <person name="Kuees U."/>
            <person name="Kumar T.K.A."/>
            <person name="Kuo A."/>
            <person name="LaButti K."/>
            <person name="Larrondo L.F."/>
            <person name="Lindquist E."/>
            <person name="Ling A."/>
            <person name="Lombard V."/>
            <person name="Lucas S."/>
            <person name="Lundell T."/>
            <person name="Martin R."/>
            <person name="McLaughlin D.J."/>
            <person name="Morgenstern I."/>
            <person name="Morin E."/>
            <person name="Murat C."/>
            <person name="Nagy L.G."/>
            <person name="Nolan M."/>
            <person name="Ohm R.A."/>
            <person name="Patyshakuliyeva A."/>
            <person name="Rokas A."/>
            <person name="Ruiz-Duenas F.J."/>
            <person name="Sabat G."/>
            <person name="Salamov A."/>
            <person name="Samejima M."/>
            <person name="Schmutz J."/>
            <person name="Slot J.C."/>
            <person name="St John F."/>
            <person name="Stenlid J."/>
            <person name="Sun H."/>
            <person name="Sun S."/>
            <person name="Syed K."/>
            <person name="Tsang A."/>
            <person name="Wiebenga A."/>
            <person name="Young D."/>
            <person name="Pisabarro A."/>
            <person name="Eastwood D.C."/>
            <person name="Martin F."/>
            <person name="Cullen D."/>
            <person name="Grigoriev I.V."/>
            <person name="Hibbett D.S."/>
        </authorList>
    </citation>
    <scope>NUCLEOTIDE SEQUENCE</scope>
    <source>
        <strain evidence="3">FP-58527</strain>
    </source>
</reference>
<proteinExistence type="predicted"/>
<feature type="compositionally biased region" description="Polar residues" evidence="1">
    <location>
        <begin position="198"/>
        <end position="208"/>
    </location>
</feature>
<dbReference type="HOGENOM" id="CLU_783300_0_0_1"/>
<evidence type="ECO:0000313" key="3">
    <source>
        <dbReference type="Proteomes" id="UP000015241"/>
    </source>
</evidence>
<feature type="region of interest" description="Disordered" evidence="1">
    <location>
        <begin position="100"/>
        <end position="119"/>
    </location>
</feature>
<feature type="compositionally biased region" description="Polar residues" evidence="1">
    <location>
        <begin position="222"/>
        <end position="243"/>
    </location>
</feature>
<dbReference type="OrthoDB" id="5572844at2759"/>
<dbReference type="PANTHER" id="PTHR28027">
    <property type="entry name" value="TRANSCRIPTIONAL REGULATOR MIT1"/>
    <property type="match status" value="1"/>
</dbReference>
<dbReference type="eggNOG" id="KOG4476">
    <property type="taxonomic scope" value="Eukaryota"/>
</dbReference>
<sequence length="366" mass="39919">MPLSQRSATATTDVQPFYGYVDTTEDALRLIEAARRGILPRVTRRLNELERRSMIRSGAVFVFSVEESGIKRWTEGLAWSQSRISGNFLIYREVTDRSSLRASQQSSETSDISQGGHNVDGHVMLKPNGLIKKTITVKINGPASRPDLMALKIPTELLQSANFRYPLKLETQYTTAPGHYDDADDVNYQRRTVLGLTSHSSRALTRTPNLGAGPSPLEISGFSRSPGSSPTSPYASSRATHTVDSPVLDDLTSTSWSPPYSCAPETYPMPASAPAMYQAPLPIGHFNSGHLSRDETWAEQAHSSVRIGRGYEHDMHRLDIGEHPESVAWSPAVATVAGSQYASAPPTSMSITDLGPHASPHLYSVA</sequence>